<dbReference type="GO" id="GO:0016740">
    <property type="term" value="F:transferase activity"/>
    <property type="evidence" value="ECO:0007669"/>
    <property type="project" value="TreeGrafter"/>
</dbReference>
<keyword evidence="3" id="KW-1185">Reference proteome</keyword>
<dbReference type="SUPFAM" id="SSF56281">
    <property type="entry name" value="Metallo-hydrolase/oxidoreductase"/>
    <property type="match status" value="1"/>
</dbReference>
<dbReference type="PANTHER" id="PTHR13754">
    <property type="entry name" value="METALLO-BETA-LACTAMASE SUPERFAMILY PROTEIN"/>
    <property type="match status" value="1"/>
</dbReference>
<comment type="caution">
    <text evidence="2">The sequence shown here is derived from an EMBL/GenBank/DDBJ whole genome shotgun (WGS) entry which is preliminary data.</text>
</comment>
<gene>
    <name evidence="2" type="ORF">BXY41_11845</name>
</gene>
<dbReference type="AlphaFoldDB" id="A0A2S6HFZ2"/>
<dbReference type="InterPro" id="IPR001279">
    <property type="entry name" value="Metallo-B-lactamas"/>
</dbReference>
<protein>
    <submittedName>
        <fullName evidence="2">7, 8-dihydropterin-6-yl-methyl-4-(Beta-D-ribofuranosyl)aminobenzene 5'-phosphate synthase</fullName>
    </submittedName>
</protein>
<dbReference type="InterPro" id="IPR052926">
    <property type="entry name" value="Metallo-beta-lactamase_dom"/>
</dbReference>
<feature type="domain" description="Metallo-beta-lactamase" evidence="1">
    <location>
        <begin position="21"/>
        <end position="86"/>
    </location>
</feature>
<evidence type="ECO:0000313" key="2">
    <source>
        <dbReference type="EMBL" id="PPK76356.1"/>
    </source>
</evidence>
<dbReference type="InterPro" id="IPR041712">
    <property type="entry name" value="DHPS-like_MBL-fold"/>
</dbReference>
<accession>A0A2S6HFZ2</accession>
<dbReference type="Gene3D" id="3.60.15.10">
    <property type="entry name" value="Ribonuclease Z/Hydroxyacylglutathione hydrolase-like"/>
    <property type="match status" value="1"/>
</dbReference>
<dbReference type="CDD" id="cd07713">
    <property type="entry name" value="DHPS-like_MBL-fold"/>
    <property type="match status" value="1"/>
</dbReference>
<dbReference type="EMBL" id="PTJA01000018">
    <property type="protein sequence ID" value="PPK76356.1"/>
    <property type="molecule type" value="Genomic_DNA"/>
</dbReference>
<reference evidence="2 3" key="1">
    <citation type="submission" date="2018-02" db="EMBL/GenBank/DDBJ databases">
        <title>Genomic Encyclopedia of Archaeal and Bacterial Type Strains, Phase II (KMG-II): from individual species to whole genera.</title>
        <authorList>
            <person name="Goeker M."/>
        </authorList>
    </citation>
    <scope>NUCLEOTIDE SEQUENCE [LARGE SCALE GENOMIC DNA]</scope>
    <source>
        <strain evidence="2 3">DSM 3808</strain>
    </source>
</reference>
<proteinExistence type="predicted"/>
<evidence type="ECO:0000313" key="3">
    <source>
        <dbReference type="Proteomes" id="UP000237749"/>
    </source>
</evidence>
<dbReference type="InterPro" id="IPR036866">
    <property type="entry name" value="RibonucZ/Hydroxyglut_hydro"/>
</dbReference>
<sequence length="269" mass="30184">MKLTVLVDNNTLIDQYLLGEPAVSYYIENDDEKILFDTGYSDVFIHNAKKLHINLADITKIVFSHGHNDHTGGFHFLIDQYDLSHVELLSHPDVFKSKIESGENIGSNLTENTVNKICHLSVTKRPFSISNHIVFLGEVPITHSFEARAPIGEKEISHSCYLDDYVMDDSALVYRCSKGIFIITGCSHSGICNIIEYAKIVCKTETVLGVIGGFHLFQTGTRLEQTIQYFLDNNIQELYPCHCVSFKVKAEINNHIPIHEVGAGLTITI</sequence>
<organism evidence="2 3">
    <name type="scientific">Lacrimispora xylanisolvens</name>
    <dbReference type="NCBI Taxonomy" id="384636"/>
    <lineage>
        <taxon>Bacteria</taxon>
        <taxon>Bacillati</taxon>
        <taxon>Bacillota</taxon>
        <taxon>Clostridia</taxon>
        <taxon>Lachnospirales</taxon>
        <taxon>Lachnospiraceae</taxon>
        <taxon>Lacrimispora</taxon>
    </lineage>
</organism>
<dbReference type="RefSeq" id="WP_104439549.1">
    <property type="nucleotide sequence ID" value="NZ_PTJA01000018.1"/>
</dbReference>
<name>A0A2S6HFZ2_9FIRM</name>
<dbReference type="PANTHER" id="PTHR13754:SF18">
    <property type="entry name" value="7,8-DIHYDROPTERIN-6-METHYL-4-(BETA-D-RIBOFURANOSYL)-AMINOBENZENE-5'-PHOSPHATE SYNTHASE"/>
    <property type="match status" value="1"/>
</dbReference>
<dbReference type="OrthoDB" id="9803916at2"/>
<dbReference type="Proteomes" id="UP000237749">
    <property type="component" value="Unassembled WGS sequence"/>
</dbReference>
<dbReference type="Pfam" id="PF00753">
    <property type="entry name" value="Lactamase_B"/>
    <property type="match status" value="1"/>
</dbReference>
<evidence type="ECO:0000259" key="1">
    <source>
        <dbReference type="Pfam" id="PF00753"/>
    </source>
</evidence>